<feature type="compositionally biased region" description="Basic and acidic residues" evidence="1">
    <location>
        <begin position="275"/>
        <end position="287"/>
    </location>
</feature>
<accession>A0A976SLF3</accession>
<evidence type="ECO:0000256" key="3">
    <source>
        <dbReference type="SAM" id="SignalP"/>
    </source>
</evidence>
<feature type="chain" id="PRO_5037515823" evidence="3">
    <location>
        <begin position="25"/>
        <end position="346"/>
    </location>
</feature>
<evidence type="ECO:0000313" key="4">
    <source>
        <dbReference type="EMBL" id="UVC54566.1"/>
    </source>
</evidence>
<keyword evidence="3" id="KW-0732">Signal</keyword>
<feature type="region of interest" description="Disordered" evidence="1">
    <location>
        <begin position="238"/>
        <end position="290"/>
    </location>
</feature>
<evidence type="ECO:0000256" key="2">
    <source>
        <dbReference type="SAM" id="Phobius"/>
    </source>
</evidence>
<evidence type="ECO:0000313" key="5">
    <source>
        <dbReference type="Proteomes" id="UP000244803"/>
    </source>
</evidence>
<name>A0A976SLF3_THEOR</name>
<keyword evidence="2" id="KW-0812">Transmembrane</keyword>
<dbReference type="Proteomes" id="UP000244803">
    <property type="component" value="Chromosome 4"/>
</dbReference>
<gene>
    <name evidence="4" type="ORF">MACJ_004117</name>
</gene>
<protein>
    <submittedName>
        <fullName evidence="4">Uncharacterized protein</fullName>
    </submittedName>
</protein>
<evidence type="ECO:0000256" key="1">
    <source>
        <dbReference type="SAM" id="MobiDB-lite"/>
    </source>
</evidence>
<sequence>MRFIDTYKLLLTCVFVYYSQKVAGSNSDFDYQSLKLLTSEDGTLTNSSENDETKYIATSHSAGTQYTFNSGVKCVGVKYNGHIFWVHRTPEHGNDYPTSVFFDNQDDDVTIFFGNMWYYTYKLQSGKYVLDSSKKPLTEKECPQELQFFDANGQDGQPQNQLPGNRYHAISYYKAGEPRQIYYFFDEDCGMVQCNGAPVWWHTSNSGYPSSVTYLNNELILQFNNGFDVYKRSNDGWQLSRSERSSQQDDQQDQDGEKQVESSESDASLRGSSQDGKENKDKSEKQNNKKSKFPDALADALVLVIMLSLIATVMVVLILLMSVGLSFFINKRAKSQTLMSGMADYV</sequence>
<reference evidence="4" key="1">
    <citation type="submission" date="2022-07" db="EMBL/GenBank/DDBJ databases">
        <title>Evaluation of T. orientalis genome assembly methods using nanopore sequencing and analysis of variation between genomes.</title>
        <authorList>
            <person name="Yam J."/>
            <person name="Micallef M.L."/>
            <person name="Liu M."/>
            <person name="Djordjevic S.P."/>
            <person name="Bogema D.R."/>
            <person name="Jenkins C."/>
        </authorList>
    </citation>
    <scope>NUCLEOTIDE SEQUENCE</scope>
    <source>
        <strain evidence="4">Fish Creek</strain>
    </source>
</reference>
<keyword evidence="2" id="KW-0472">Membrane</keyword>
<proteinExistence type="predicted"/>
<dbReference type="InterPro" id="IPR007480">
    <property type="entry name" value="DUF529"/>
</dbReference>
<keyword evidence="2" id="KW-1133">Transmembrane helix</keyword>
<dbReference type="Pfam" id="PF04385">
    <property type="entry name" value="FAINT"/>
    <property type="match status" value="1"/>
</dbReference>
<feature type="signal peptide" evidence="3">
    <location>
        <begin position="1"/>
        <end position="24"/>
    </location>
</feature>
<organism evidence="4 5">
    <name type="scientific">Theileria orientalis</name>
    <dbReference type="NCBI Taxonomy" id="68886"/>
    <lineage>
        <taxon>Eukaryota</taxon>
        <taxon>Sar</taxon>
        <taxon>Alveolata</taxon>
        <taxon>Apicomplexa</taxon>
        <taxon>Aconoidasida</taxon>
        <taxon>Piroplasmida</taxon>
        <taxon>Theileriidae</taxon>
        <taxon>Theileria</taxon>
    </lineage>
</organism>
<dbReference type="EMBL" id="CP056067">
    <property type="protein sequence ID" value="UVC54566.1"/>
    <property type="molecule type" value="Genomic_DNA"/>
</dbReference>
<feature type="transmembrane region" description="Helical" evidence="2">
    <location>
        <begin position="300"/>
        <end position="329"/>
    </location>
</feature>
<dbReference type="AlphaFoldDB" id="A0A976SLF3"/>